<evidence type="ECO:0000256" key="10">
    <source>
        <dbReference type="ARBA" id="ARBA00022840"/>
    </source>
</evidence>
<evidence type="ECO:0000259" key="18">
    <source>
        <dbReference type="PROSITE" id="PS51192"/>
    </source>
</evidence>
<dbReference type="SMART" id="SM00487">
    <property type="entry name" value="DEXDc"/>
    <property type="match status" value="1"/>
</dbReference>
<dbReference type="InterPro" id="IPR006293">
    <property type="entry name" value="DNA_helicase_ATP-dep_RecQ_bac"/>
</dbReference>
<evidence type="ECO:0000256" key="9">
    <source>
        <dbReference type="ARBA" id="ARBA00022833"/>
    </source>
</evidence>
<keyword evidence="12" id="KW-0233">DNA recombination</keyword>
<dbReference type="InterPro" id="IPR002121">
    <property type="entry name" value="HRDC_dom"/>
</dbReference>
<keyword evidence="9" id="KW-0862">Zinc</keyword>
<dbReference type="InterPro" id="IPR018982">
    <property type="entry name" value="RQC_domain"/>
</dbReference>
<dbReference type="Pfam" id="PF00271">
    <property type="entry name" value="Helicase_C"/>
    <property type="match status" value="1"/>
</dbReference>
<dbReference type="NCBIfam" id="TIGR00614">
    <property type="entry name" value="recQ_fam"/>
    <property type="match status" value="1"/>
</dbReference>
<dbReference type="PROSITE" id="PS50967">
    <property type="entry name" value="HRDC"/>
    <property type="match status" value="1"/>
</dbReference>
<name>A0A919S073_9CLOT</name>
<evidence type="ECO:0000256" key="2">
    <source>
        <dbReference type="ARBA" id="ARBA00001947"/>
    </source>
</evidence>
<keyword evidence="11" id="KW-0238">DNA-binding</keyword>
<evidence type="ECO:0000256" key="1">
    <source>
        <dbReference type="ARBA" id="ARBA00001946"/>
    </source>
</evidence>
<evidence type="ECO:0000256" key="15">
    <source>
        <dbReference type="ARBA" id="ARBA00034617"/>
    </source>
</evidence>
<dbReference type="InterPro" id="IPR001650">
    <property type="entry name" value="Helicase_C-like"/>
</dbReference>
<comment type="cofactor">
    <cofactor evidence="1">
        <name>Mg(2+)</name>
        <dbReference type="ChEBI" id="CHEBI:18420"/>
    </cofactor>
</comment>
<dbReference type="GO" id="GO:0003677">
    <property type="term" value="F:DNA binding"/>
    <property type="evidence" value="ECO:0007669"/>
    <property type="project" value="UniProtKB-KW"/>
</dbReference>
<dbReference type="GO" id="GO:0006281">
    <property type="term" value="P:DNA repair"/>
    <property type="evidence" value="ECO:0007669"/>
    <property type="project" value="UniProtKB-KW"/>
</dbReference>
<dbReference type="InterPro" id="IPR044876">
    <property type="entry name" value="HRDC_dom_sf"/>
</dbReference>
<dbReference type="PANTHER" id="PTHR13710:SF105">
    <property type="entry name" value="ATP-DEPENDENT DNA HELICASE Q1"/>
    <property type="match status" value="1"/>
</dbReference>
<evidence type="ECO:0000256" key="16">
    <source>
        <dbReference type="NCBIfam" id="TIGR01389"/>
    </source>
</evidence>
<evidence type="ECO:0000259" key="17">
    <source>
        <dbReference type="PROSITE" id="PS50967"/>
    </source>
</evidence>
<feature type="domain" description="Helicase C-terminal" evidence="19">
    <location>
        <begin position="201"/>
        <end position="361"/>
    </location>
</feature>
<gene>
    <name evidence="20" type="primary">recQ</name>
    <name evidence="20" type="ORF">CPJCM30710_20880</name>
</gene>
<evidence type="ECO:0000256" key="12">
    <source>
        <dbReference type="ARBA" id="ARBA00023172"/>
    </source>
</evidence>
<dbReference type="GO" id="GO:0030894">
    <property type="term" value="C:replisome"/>
    <property type="evidence" value="ECO:0007669"/>
    <property type="project" value="TreeGrafter"/>
</dbReference>
<evidence type="ECO:0000256" key="13">
    <source>
        <dbReference type="ARBA" id="ARBA00023204"/>
    </source>
</evidence>
<dbReference type="SUPFAM" id="SSF47819">
    <property type="entry name" value="HRDC-like"/>
    <property type="match status" value="1"/>
</dbReference>
<dbReference type="Pfam" id="PF16124">
    <property type="entry name" value="RecQ_Zn_bind"/>
    <property type="match status" value="1"/>
</dbReference>
<organism evidence="20 21">
    <name type="scientific">Clostridium polyendosporum</name>
    <dbReference type="NCBI Taxonomy" id="69208"/>
    <lineage>
        <taxon>Bacteria</taxon>
        <taxon>Bacillati</taxon>
        <taxon>Bacillota</taxon>
        <taxon>Clostridia</taxon>
        <taxon>Eubacteriales</taxon>
        <taxon>Clostridiaceae</taxon>
        <taxon>Clostridium</taxon>
    </lineage>
</organism>
<dbReference type="InterPro" id="IPR032284">
    <property type="entry name" value="RecQ_Zn-bd"/>
</dbReference>
<dbReference type="GO" id="GO:0043138">
    <property type="term" value="F:3'-5' DNA helicase activity"/>
    <property type="evidence" value="ECO:0007669"/>
    <property type="project" value="UniProtKB-EC"/>
</dbReference>
<dbReference type="GO" id="GO:0016787">
    <property type="term" value="F:hydrolase activity"/>
    <property type="evidence" value="ECO:0007669"/>
    <property type="project" value="UniProtKB-KW"/>
</dbReference>
<dbReference type="SUPFAM" id="SSF46785">
    <property type="entry name" value="Winged helix' DNA-binding domain"/>
    <property type="match status" value="1"/>
</dbReference>
<evidence type="ECO:0000313" key="21">
    <source>
        <dbReference type="Proteomes" id="UP000679179"/>
    </source>
</evidence>
<keyword evidence="14" id="KW-0413">Isomerase</keyword>
<evidence type="ECO:0000259" key="19">
    <source>
        <dbReference type="PROSITE" id="PS51194"/>
    </source>
</evidence>
<dbReference type="Proteomes" id="UP000679179">
    <property type="component" value="Unassembled WGS sequence"/>
</dbReference>
<dbReference type="InterPro" id="IPR036388">
    <property type="entry name" value="WH-like_DNA-bd_sf"/>
</dbReference>
<comment type="cofactor">
    <cofactor evidence="2">
        <name>Zn(2+)</name>
        <dbReference type="ChEBI" id="CHEBI:29105"/>
    </cofactor>
</comment>
<dbReference type="SMART" id="SM00490">
    <property type="entry name" value="HELICc"/>
    <property type="match status" value="1"/>
</dbReference>
<keyword evidence="21" id="KW-1185">Reference proteome</keyword>
<dbReference type="InterPro" id="IPR004589">
    <property type="entry name" value="DNA_helicase_ATP-dep_RecQ"/>
</dbReference>
<dbReference type="GO" id="GO:0006260">
    <property type="term" value="P:DNA replication"/>
    <property type="evidence" value="ECO:0007669"/>
    <property type="project" value="InterPro"/>
</dbReference>
<dbReference type="SMART" id="SM00341">
    <property type="entry name" value="HRDC"/>
    <property type="match status" value="1"/>
</dbReference>
<evidence type="ECO:0000313" key="20">
    <source>
        <dbReference type="EMBL" id="GIM29422.1"/>
    </source>
</evidence>
<dbReference type="PROSITE" id="PS51192">
    <property type="entry name" value="HELICASE_ATP_BIND_1"/>
    <property type="match status" value="1"/>
</dbReference>
<dbReference type="NCBIfam" id="TIGR01389">
    <property type="entry name" value="recQ"/>
    <property type="match status" value="1"/>
</dbReference>
<dbReference type="GO" id="GO:0006310">
    <property type="term" value="P:DNA recombination"/>
    <property type="evidence" value="ECO:0007669"/>
    <property type="project" value="UniProtKB-UniRule"/>
</dbReference>
<dbReference type="Gene3D" id="1.10.150.80">
    <property type="entry name" value="HRDC domain"/>
    <property type="match status" value="1"/>
</dbReference>
<reference evidence="20" key="1">
    <citation type="submission" date="2021-03" db="EMBL/GenBank/DDBJ databases">
        <title>Taxonomic study of Clostridium polyendosporum from meadow-gley soil under rice.</title>
        <authorList>
            <person name="Kobayashi H."/>
            <person name="Tanizawa Y."/>
            <person name="Yagura M."/>
        </authorList>
    </citation>
    <scope>NUCLEOTIDE SEQUENCE</scope>
    <source>
        <strain evidence="20">JCM 30710</strain>
    </source>
</reference>
<evidence type="ECO:0000256" key="8">
    <source>
        <dbReference type="ARBA" id="ARBA00022806"/>
    </source>
</evidence>
<evidence type="ECO:0000256" key="6">
    <source>
        <dbReference type="ARBA" id="ARBA00022763"/>
    </source>
</evidence>
<accession>A0A919S073</accession>
<keyword evidence="7" id="KW-0378">Hydrolase</keyword>
<dbReference type="GO" id="GO:0005737">
    <property type="term" value="C:cytoplasm"/>
    <property type="evidence" value="ECO:0007669"/>
    <property type="project" value="TreeGrafter"/>
</dbReference>
<dbReference type="EMBL" id="BOPZ01000017">
    <property type="protein sequence ID" value="GIM29422.1"/>
    <property type="molecule type" value="Genomic_DNA"/>
</dbReference>
<comment type="catalytic activity">
    <reaction evidence="15">
        <text>Couples ATP hydrolysis with the unwinding of duplex DNA by translocating in the 3'-5' direction.</text>
        <dbReference type="EC" id="5.6.2.4"/>
    </reaction>
</comment>
<dbReference type="GO" id="GO:0009378">
    <property type="term" value="F:four-way junction helicase activity"/>
    <property type="evidence" value="ECO:0007669"/>
    <property type="project" value="TreeGrafter"/>
</dbReference>
<dbReference type="EC" id="5.6.2.4" evidence="16"/>
<dbReference type="CDD" id="cd17920">
    <property type="entry name" value="DEXHc_RecQ"/>
    <property type="match status" value="1"/>
</dbReference>
<protein>
    <recommendedName>
        <fullName evidence="16">DNA helicase RecQ</fullName>
        <ecNumber evidence="16">5.6.2.4</ecNumber>
    </recommendedName>
</protein>
<dbReference type="RefSeq" id="WP_212904122.1">
    <property type="nucleotide sequence ID" value="NZ_BOPZ01000017.1"/>
</dbReference>
<keyword evidence="10" id="KW-0067">ATP-binding</keyword>
<dbReference type="InterPro" id="IPR011545">
    <property type="entry name" value="DEAD/DEAH_box_helicase_dom"/>
</dbReference>
<keyword evidence="5" id="KW-0547">Nucleotide-binding</keyword>
<evidence type="ECO:0000256" key="3">
    <source>
        <dbReference type="ARBA" id="ARBA00005446"/>
    </source>
</evidence>
<keyword evidence="13" id="KW-0234">DNA repair</keyword>
<evidence type="ECO:0000256" key="7">
    <source>
        <dbReference type="ARBA" id="ARBA00022801"/>
    </source>
</evidence>
<comment type="caution">
    <text evidence="20">The sequence shown here is derived from an EMBL/GenBank/DDBJ whole genome shotgun (WGS) entry which is preliminary data.</text>
</comment>
<sequence>MERALKVLKRYFGYSSFREGQYVIIENILKGRDVFGVLPTGGGKSICYQVPAVLMQGVTIVISPLISLMKDQVDSINSIGIPAAYINSTLKMDAIREIIDGGVIGRYKLIYIAPERLESEYCVRLLKTLDIAQVAIDEAHCVSQWGHDFRPSYRFIFSFVESLKRRPVVTAFTATATQQVRGDSVALLGLTNPFTYLGGFNRDNLLINIHKEVDKLEFIKDFLRDNPEQSGIIYCATRKEVDSLYEYLRERGFSIGKYHGGLRDQEKEKFQDDFLFERFYVMVATNAFGMGIDKSNVRFIIHFSIPKNLESYYQEIGRGGRDGENCWCHLLYSREDIPRQEYIINTSSSISRREIEIRKLQAIVDFCETKRCYRNFILSYFGDNDARDYCNNCSNCLSNDELRDITIEAQKILSCVYRTRERFGISVLIDILRGYSGAKIIENKLNELSTYGIMKDYSSRFIKDIISSMIEEGYVNLKQGTYSMLKLNEKSIKILKGKEKAILRLKNSAIEVVEDEILFKKLRILRKNMAEKDGVKPYIIFSDASLIEIANFKPRSREELLSIRGVGEKKLQRYGEFILNLINDHVTR</sequence>
<dbReference type="Gene3D" id="1.10.10.10">
    <property type="entry name" value="Winged helix-like DNA-binding domain superfamily/Winged helix DNA-binding domain"/>
    <property type="match status" value="1"/>
</dbReference>
<proteinExistence type="inferred from homology"/>
<dbReference type="InterPro" id="IPR014001">
    <property type="entry name" value="Helicase_ATP-bd"/>
</dbReference>
<dbReference type="InterPro" id="IPR027417">
    <property type="entry name" value="P-loop_NTPase"/>
</dbReference>
<dbReference type="Gene3D" id="3.40.50.300">
    <property type="entry name" value="P-loop containing nucleotide triphosphate hydrolases"/>
    <property type="match status" value="2"/>
</dbReference>
<dbReference type="FunFam" id="3.40.50.300:FF:001389">
    <property type="entry name" value="ATP-dependent DNA helicase RecQ"/>
    <property type="match status" value="1"/>
</dbReference>
<dbReference type="PANTHER" id="PTHR13710">
    <property type="entry name" value="DNA HELICASE RECQ FAMILY MEMBER"/>
    <property type="match status" value="1"/>
</dbReference>
<dbReference type="PROSITE" id="PS51194">
    <property type="entry name" value="HELICASE_CTER"/>
    <property type="match status" value="1"/>
</dbReference>
<dbReference type="InterPro" id="IPR036390">
    <property type="entry name" value="WH_DNA-bd_sf"/>
</dbReference>
<feature type="domain" description="Helicase ATP-binding" evidence="18">
    <location>
        <begin position="25"/>
        <end position="194"/>
    </location>
</feature>
<evidence type="ECO:0000256" key="11">
    <source>
        <dbReference type="ARBA" id="ARBA00023125"/>
    </source>
</evidence>
<dbReference type="Pfam" id="PF00270">
    <property type="entry name" value="DEAD"/>
    <property type="match status" value="1"/>
</dbReference>
<keyword evidence="6" id="KW-0227">DNA damage</keyword>
<dbReference type="InterPro" id="IPR010997">
    <property type="entry name" value="HRDC-like_sf"/>
</dbReference>
<keyword evidence="8 20" id="KW-0347">Helicase</keyword>
<dbReference type="GO" id="GO:0046872">
    <property type="term" value="F:metal ion binding"/>
    <property type="evidence" value="ECO:0007669"/>
    <property type="project" value="UniProtKB-KW"/>
</dbReference>
<keyword evidence="4" id="KW-0479">Metal-binding</keyword>
<dbReference type="SUPFAM" id="SSF52540">
    <property type="entry name" value="P-loop containing nucleoside triphosphate hydrolases"/>
    <property type="match status" value="1"/>
</dbReference>
<dbReference type="GO" id="GO:0043590">
    <property type="term" value="C:bacterial nucleoid"/>
    <property type="evidence" value="ECO:0007669"/>
    <property type="project" value="TreeGrafter"/>
</dbReference>
<feature type="domain" description="HRDC" evidence="17">
    <location>
        <begin position="512"/>
        <end position="588"/>
    </location>
</feature>
<dbReference type="GO" id="GO:0005524">
    <property type="term" value="F:ATP binding"/>
    <property type="evidence" value="ECO:0007669"/>
    <property type="project" value="UniProtKB-KW"/>
</dbReference>
<dbReference type="AlphaFoldDB" id="A0A919S073"/>
<evidence type="ECO:0000256" key="5">
    <source>
        <dbReference type="ARBA" id="ARBA00022741"/>
    </source>
</evidence>
<dbReference type="SMART" id="SM00956">
    <property type="entry name" value="RQC"/>
    <property type="match status" value="1"/>
</dbReference>
<dbReference type="GO" id="GO:0009432">
    <property type="term" value="P:SOS response"/>
    <property type="evidence" value="ECO:0007669"/>
    <property type="project" value="UniProtKB-UniRule"/>
</dbReference>
<evidence type="ECO:0000256" key="14">
    <source>
        <dbReference type="ARBA" id="ARBA00023235"/>
    </source>
</evidence>
<evidence type="ECO:0000256" key="4">
    <source>
        <dbReference type="ARBA" id="ARBA00022723"/>
    </source>
</evidence>
<dbReference type="Pfam" id="PF00570">
    <property type="entry name" value="HRDC"/>
    <property type="match status" value="1"/>
</dbReference>
<dbReference type="Pfam" id="PF09382">
    <property type="entry name" value="RQC"/>
    <property type="match status" value="1"/>
</dbReference>
<comment type="similarity">
    <text evidence="3">Belongs to the helicase family. RecQ subfamily.</text>
</comment>